<dbReference type="RefSeq" id="WP_267992104.1">
    <property type="nucleotide sequence ID" value="NZ_JAPQFC010000618.1"/>
</dbReference>
<evidence type="ECO:0000256" key="1">
    <source>
        <dbReference type="SAM" id="Phobius"/>
    </source>
</evidence>
<name>A0A9Q4DJW4_ACTPL</name>
<keyword evidence="1" id="KW-1133">Transmembrane helix</keyword>
<evidence type="ECO:0000313" key="3">
    <source>
        <dbReference type="Proteomes" id="UP001077788"/>
    </source>
</evidence>
<dbReference type="EMBL" id="JAPQFC010000618">
    <property type="protein sequence ID" value="MCY6524908.1"/>
    <property type="molecule type" value="Genomic_DNA"/>
</dbReference>
<keyword evidence="1" id="KW-0472">Membrane</keyword>
<gene>
    <name evidence="2" type="ORF">OYG11_11920</name>
</gene>
<sequence>MTGPTTATQRANAVKVRQTTRLIATIAAVLAAFSTVSLFWFSYALSSARTALRDVDLLPAFDARYDAIAAASAVGRLDLLAMILTFIGIIAALSLLYGWTAFRAHAVEAAVREIHVQLPLELASAMERDGTKYIAEALDDAELLARLQARFTSVLIDDTE</sequence>
<evidence type="ECO:0000313" key="2">
    <source>
        <dbReference type="EMBL" id="MCY6524908.1"/>
    </source>
</evidence>
<reference evidence="2" key="1">
    <citation type="journal article" date="2021" name="Vet Sci">
        <title>O-Serogroups and Pathovirotypes of Escherichia coli Isolated from Post-Weaning Piglets Showing Diarrhoea and/or Oedema in South Korea.</title>
        <authorList>
            <person name="Byun J.W."/>
            <person name="Moon B.Y."/>
            <person name="Do K.H."/>
            <person name="Lee K."/>
            <person name="Lee H.Y."/>
            <person name="Kim W.I."/>
            <person name="So B."/>
            <person name="Lee W.K."/>
        </authorList>
    </citation>
    <scope>NUCLEOTIDE SEQUENCE</scope>
    <source>
        <strain evidence="2">84/14</strain>
    </source>
</reference>
<comment type="caution">
    <text evidence="2">The sequence shown here is derived from an EMBL/GenBank/DDBJ whole genome shotgun (WGS) entry which is preliminary data.</text>
</comment>
<accession>A0A9Q4DJW4</accession>
<dbReference type="Proteomes" id="UP001077788">
    <property type="component" value="Unassembled WGS sequence"/>
</dbReference>
<reference evidence="2" key="2">
    <citation type="submission" date="2022-12" db="EMBL/GenBank/DDBJ databases">
        <authorList>
            <person name="Kardos G."/>
            <person name="Sarkozi R."/>
            <person name="Laczko L."/>
            <person name="Marton S."/>
            <person name="Makrai L."/>
            <person name="Banyai K."/>
            <person name="Fodor L."/>
        </authorList>
    </citation>
    <scope>NUCLEOTIDE SEQUENCE</scope>
    <source>
        <strain evidence="2">84/14</strain>
    </source>
</reference>
<keyword evidence="1" id="KW-0812">Transmembrane</keyword>
<protein>
    <submittedName>
        <fullName evidence="2">Uncharacterized protein</fullName>
    </submittedName>
</protein>
<proteinExistence type="predicted"/>
<feature type="non-terminal residue" evidence="2">
    <location>
        <position position="160"/>
    </location>
</feature>
<organism evidence="2 3">
    <name type="scientific">Actinobacillus pleuropneumoniae</name>
    <name type="common">Haemophilus pleuropneumoniae</name>
    <dbReference type="NCBI Taxonomy" id="715"/>
    <lineage>
        <taxon>Bacteria</taxon>
        <taxon>Pseudomonadati</taxon>
        <taxon>Pseudomonadota</taxon>
        <taxon>Gammaproteobacteria</taxon>
        <taxon>Pasteurellales</taxon>
        <taxon>Pasteurellaceae</taxon>
        <taxon>Actinobacillus</taxon>
    </lineage>
</organism>
<feature type="transmembrane region" description="Helical" evidence="1">
    <location>
        <begin position="79"/>
        <end position="102"/>
    </location>
</feature>
<dbReference type="AlphaFoldDB" id="A0A9Q4DJW4"/>
<feature type="transmembrane region" description="Helical" evidence="1">
    <location>
        <begin position="22"/>
        <end position="43"/>
    </location>
</feature>